<sequence>MEYFKKILRFAKPYSKYGYLNIFFNVLYALFSALSFAALMPMLNVLFEKDKQLFEPPAYQGLGKLKDYFMDYMNYQVTQFAADDKMKGLILVIGLVLVLFLLKNLFNYLAMYFITFLRNGVLKDIRNALYGKITDLPISFYSEKRKGDVIARITSDVLEIQHSFLSILELIVREPLTILFTIIVMFLISAKLTIFVFIFIPVSGAIISWIGKSLKRQSDNVQREQGEFLSIVEETLGGLRVIKSFNSESRFYKVFSASTDRFFKFSNSLLNRQNLASPSGEFLGILTIGVLLWFGGKMVLVDKTLDAASFIAYMGLAYGVLTPAKSISKASYGVKKGNAAAERVLEILETENPISEIENAIEKLDFDSEIKLRDVSFKYEEEYVLRNFNLTVPKGDTVALVGQSGSGKSTIANLVTRFYDVNDGHIEIDGVDVKSMTKRSLRNLMGLVTQDSILFNDTVRNNISLGKENATDEDIIEAAKIANAHDFIQELPNGYKTNIGDSGNKLSGGQKQRLSIARAVLKNPPIMILDEATSALDTESERLVQDALENMMRNRTSIVIAHRLSTIQNANTIIVLQKGVIVEQGSHPELLAKNGVYKKLVEMQSLT</sequence>
<keyword evidence="6 8" id="KW-1133">Transmembrane helix</keyword>
<evidence type="ECO:0000313" key="12">
    <source>
        <dbReference type="Proteomes" id="UP000707206"/>
    </source>
</evidence>
<evidence type="ECO:0000256" key="6">
    <source>
        <dbReference type="ARBA" id="ARBA00022989"/>
    </source>
</evidence>
<dbReference type="PROSITE" id="PS50893">
    <property type="entry name" value="ABC_TRANSPORTER_2"/>
    <property type="match status" value="1"/>
</dbReference>
<dbReference type="InterPro" id="IPR003439">
    <property type="entry name" value="ABC_transporter-like_ATP-bd"/>
</dbReference>
<dbReference type="GO" id="GO:0005886">
    <property type="term" value="C:plasma membrane"/>
    <property type="evidence" value="ECO:0007669"/>
    <property type="project" value="UniProtKB-SubCell"/>
</dbReference>
<dbReference type="AlphaFoldDB" id="A0A967AUG6"/>
<keyword evidence="5 11" id="KW-0067">ATP-binding</keyword>
<dbReference type="InterPro" id="IPR011527">
    <property type="entry name" value="ABC1_TM_dom"/>
</dbReference>
<keyword evidence="3 8" id="KW-0812">Transmembrane</keyword>
<comment type="subcellular location">
    <subcellularLocation>
        <location evidence="1">Cell membrane</location>
        <topology evidence="1">Multi-pass membrane protein</topology>
    </subcellularLocation>
</comment>
<dbReference type="CDD" id="cd18552">
    <property type="entry name" value="ABC_6TM_MsbA_like"/>
    <property type="match status" value="1"/>
</dbReference>
<dbReference type="Pfam" id="PF00664">
    <property type="entry name" value="ABC_membrane"/>
    <property type="match status" value="1"/>
</dbReference>
<dbReference type="InterPro" id="IPR039421">
    <property type="entry name" value="Type_1_exporter"/>
</dbReference>
<reference evidence="11" key="2">
    <citation type="submission" date="2020-03" db="EMBL/GenBank/DDBJ databases">
        <title>Flavobacteriaceae bacterium strain TP-CH-4, a member of the family Flavobacteriaceae isolated from a deep-sea seamount.</title>
        <authorList>
            <person name="Zhang D.-C."/>
        </authorList>
    </citation>
    <scope>NUCLEOTIDE SEQUENCE</scope>
    <source>
        <strain evidence="11">TP-CH-4</strain>
    </source>
</reference>
<keyword evidence="2" id="KW-0813">Transport</keyword>
<evidence type="ECO:0000256" key="3">
    <source>
        <dbReference type="ARBA" id="ARBA00022692"/>
    </source>
</evidence>
<protein>
    <submittedName>
        <fullName evidence="11">ABC transporter ATP-binding protein</fullName>
    </submittedName>
</protein>
<dbReference type="PANTHER" id="PTHR43394">
    <property type="entry name" value="ATP-DEPENDENT PERMEASE MDL1, MITOCHONDRIAL"/>
    <property type="match status" value="1"/>
</dbReference>
<evidence type="ECO:0000256" key="2">
    <source>
        <dbReference type="ARBA" id="ARBA00022448"/>
    </source>
</evidence>
<reference evidence="11" key="1">
    <citation type="submission" date="2019-07" db="EMBL/GenBank/DDBJ databases">
        <authorList>
            <person name="De-Chao Zhang Q."/>
        </authorList>
    </citation>
    <scope>NUCLEOTIDE SEQUENCE</scope>
    <source>
        <strain evidence="11">TP-CH-4</strain>
    </source>
</reference>
<evidence type="ECO:0000256" key="5">
    <source>
        <dbReference type="ARBA" id="ARBA00022840"/>
    </source>
</evidence>
<dbReference type="Gene3D" id="3.40.50.300">
    <property type="entry name" value="P-loop containing nucleotide triphosphate hydrolases"/>
    <property type="match status" value="1"/>
</dbReference>
<dbReference type="InterPro" id="IPR003593">
    <property type="entry name" value="AAA+_ATPase"/>
</dbReference>
<dbReference type="InterPro" id="IPR017871">
    <property type="entry name" value="ABC_transporter-like_CS"/>
</dbReference>
<organism evidence="11 12">
    <name type="scientific">Pelagihabitans pacificus</name>
    <dbReference type="NCBI Taxonomy" id="2696054"/>
    <lineage>
        <taxon>Bacteria</taxon>
        <taxon>Pseudomonadati</taxon>
        <taxon>Bacteroidota</taxon>
        <taxon>Flavobacteriia</taxon>
        <taxon>Flavobacteriales</taxon>
        <taxon>Flavobacteriaceae</taxon>
        <taxon>Pelagihabitans</taxon>
    </lineage>
</organism>
<feature type="transmembrane region" description="Helical" evidence="8">
    <location>
        <begin position="178"/>
        <end position="210"/>
    </location>
</feature>
<accession>A0A967AUG6</accession>
<feature type="domain" description="ABC transmembrane type-1" evidence="10">
    <location>
        <begin position="22"/>
        <end position="336"/>
    </location>
</feature>
<keyword evidence="4" id="KW-0547">Nucleotide-binding</keyword>
<dbReference type="GO" id="GO:0005524">
    <property type="term" value="F:ATP binding"/>
    <property type="evidence" value="ECO:0007669"/>
    <property type="project" value="UniProtKB-KW"/>
</dbReference>
<dbReference type="GO" id="GO:0016887">
    <property type="term" value="F:ATP hydrolysis activity"/>
    <property type="evidence" value="ECO:0007669"/>
    <property type="project" value="InterPro"/>
</dbReference>
<evidence type="ECO:0000256" key="4">
    <source>
        <dbReference type="ARBA" id="ARBA00022741"/>
    </source>
</evidence>
<proteinExistence type="predicted"/>
<dbReference type="PROSITE" id="PS00211">
    <property type="entry name" value="ABC_TRANSPORTER_1"/>
    <property type="match status" value="1"/>
</dbReference>
<dbReference type="Proteomes" id="UP000707206">
    <property type="component" value="Unassembled WGS sequence"/>
</dbReference>
<keyword evidence="7 8" id="KW-0472">Membrane</keyword>
<gene>
    <name evidence="11" type="ORF">FK220_008670</name>
</gene>
<dbReference type="PROSITE" id="PS50929">
    <property type="entry name" value="ABC_TM1F"/>
    <property type="match status" value="1"/>
</dbReference>
<evidence type="ECO:0000256" key="7">
    <source>
        <dbReference type="ARBA" id="ARBA00023136"/>
    </source>
</evidence>
<dbReference type="FunFam" id="3.40.50.300:FF:000287">
    <property type="entry name" value="Multidrug ABC transporter ATP-binding protein"/>
    <property type="match status" value="1"/>
</dbReference>
<keyword evidence="12" id="KW-1185">Reference proteome</keyword>
<evidence type="ECO:0000313" key="11">
    <source>
        <dbReference type="EMBL" id="NHF59410.1"/>
    </source>
</evidence>
<dbReference type="GO" id="GO:0015421">
    <property type="term" value="F:ABC-type oligopeptide transporter activity"/>
    <property type="evidence" value="ECO:0007669"/>
    <property type="project" value="TreeGrafter"/>
</dbReference>
<comment type="caution">
    <text evidence="11">The sequence shown here is derived from an EMBL/GenBank/DDBJ whole genome shotgun (WGS) entry which is preliminary data.</text>
</comment>
<dbReference type="PANTHER" id="PTHR43394:SF1">
    <property type="entry name" value="ATP-BINDING CASSETTE SUB-FAMILY B MEMBER 10, MITOCHONDRIAL"/>
    <property type="match status" value="1"/>
</dbReference>
<dbReference type="SMART" id="SM00382">
    <property type="entry name" value="AAA"/>
    <property type="match status" value="1"/>
</dbReference>
<dbReference type="SUPFAM" id="SSF90123">
    <property type="entry name" value="ABC transporter transmembrane region"/>
    <property type="match status" value="1"/>
</dbReference>
<dbReference type="SUPFAM" id="SSF52540">
    <property type="entry name" value="P-loop containing nucleoside triphosphate hydrolases"/>
    <property type="match status" value="1"/>
</dbReference>
<evidence type="ECO:0000259" key="9">
    <source>
        <dbReference type="PROSITE" id="PS50893"/>
    </source>
</evidence>
<feature type="transmembrane region" description="Helical" evidence="8">
    <location>
        <begin position="22"/>
        <end position="47"/>
    </location>
</feature>
<dbReference type="CDD" id="cd03251">
    <property type="entry name" value="ABCC_MsbA"/>
    <property type="match status" value="1"/>
</dbReference>
<dbReference type="RefSeq" id="WP_152573920.1">
    <property type="nucleotide sequence ID" value="NZ_VIKU02000002.1"/>
</dbReference>
<dbReference type="InterPro" id="IPR036640">
    <property type="entry name" value="ABC1_TM_sf"/>
</dbReference>
<feature type="domain" description="ABC transporter" evidence="9">
    <location>
        <begin position="370"/>
        <end position="603"/>
    </location>
</feature>
<evidence type="ECO:0000256" key="1">
    <source>
        <dbReference type="ARBA" id="ARBA00004651"/>
    </source>
</evidence>
<dbReference type="EMBL" id="VIKU02000002">
    <property type="protein sequence ID" value="NHF59410.1"/>
    <property type="molecule type" value="Genomic_DNA"/>
</dbReference>
<dbReference type="InterPro" id="IPR027417">
    <property type="entry name" value="P-loop_NTPase"/>
</dbReference>
<feature type="transmembrane region" description="Helical" evidence="8">
    <location>
        <begin position="89"/>
        <end position="114"/>
    </location>
</feature>
<dbReference type="Gene3D" id="1.20.1560.10">
    <property type="entry name" value="ABC transporter type 1, transmembrane domain"/>
    <property type="match status" value="1"/>
</dbReference>
<dbReference type="Pfam" id="PF00005">
    <property type="entry name" value="ABC_tran"/>
    <property type="match status" value="1"/>
</dbReference>
<evidence type="ECO:0000259" key="10">
    <source>
        <dbReference type="PROSITE" id="PS50929"/>
    </source>
</evidence>
<name>A0A967AUG6_9FLAO</name>
<evidence type="ECO:0000256" key="8">
    <source>
        <dbReference type="SAM" id="Phobius"/>
    </source>
</evidence>